<dbReference type="Proteomes" id="UP000824250">
    <property type="component" value="Unassembled WGS sequence"/>
</dbReference>
<dbReference type="InterPro" id="IPR001967">
    <property type="entry name" value="Peptidase_S11_N"/>
</dbReference>
<dbReference type="Pfam" id="PF00768">
    <property type="entry name" value="Peptidase_S11"/>
    <property type="match status" value="1"/>
</dbReference>
<dbReference type="Gene3D" id="2.60.410.10">
    <property type="entry name" value="D-Ala-D-Ala carboxypeptidase, C-terminal domain"/>
    <property type="match status" value="1"/>
</dbReference>
<reference evidence="20" key="1">
    <citation type="submission" date="2020-10" db="EMBL/GenBank/DDBJ databases">
        <authorList>
            <person name="Gilroy R."/>
        </authorList>
    </citation>
    <scope>NUCLEOTIDE SEQUENCE</scope>
    <source>
        <strain evidence="20">CHK180-2868</strain>
    </source>
</reference>
<keyword evidence="5 20" id="KW-0121">Carboxypeptidase</keyword>
<feature type="binding site" evidence="14">
    <location>
        <position position="288"/>
    </location>
    <ligand>
        <name>substrate</name>
    </ligand>
</feature>
<evidence type="ECO:0000256" key="8">
    <source>
        <dbReference type="ARBA" id="ARBA00022801"/>
    </source>
</evidence>
<evidence type="ECO:0000256" key="13">
    <source>
        <dbReference type="PIRSR" id="PIRSR618044-1"/>
    </source>
</evidence>
<sequence>MSDGSRRMKEKKMRPAVWIKKRGRKPAALVLAVFFAVQAAGEPAFGIAVTGRKLWGETEHEEQADGKNGTQTGQNGERIFPGHPPSLTANSAALIDGETGRLLFGKNEENLLPMASTTKLMTCILALEHGSLDDVVTVSEYAASMPDVQLNIWAGETYRLEDLLYSLMLESHNDSAVAVAEHVGGSVEGFAEMMNQKARDIGCVQTFFITPNGLDAADEETGRVHSTTAEELALILRYCLCLSPKKEEFLTITRAPSWTFSDTNQTRSFSCINHNALLTSMEGALTGKTGYTNDAGYCYAGAVRKGDKLFIAALLGCGWPPHKNEKWKDMGKLIRYGDETFQKMEIGKEELSFEPVPVLGGILESVHLFAEKGEDGISLLMSGEEPVTIRTRVPKTLSAPFAEGTVVGQADYFVGETIVESIPIKTKEGTGLWDLEFCAGQIWDHFFLDGEDCKNFDRF</sequence>
<evidence type="ECO:0000256" key="17">
    <source>
        <dbReference type="SAM" id="SignalP"/>
    </source>
</evidence>
<comment type="caution">
    <text evidence="20">The sequence shown here is derived from an EMBL/GenBank/DDBJ whole genome shotgun (WGS) entry which is preliminary data.</text>
</comment>
<accession>A0A9D1A320</accession>
<dbReference type="GO" id="GO:0006508">
    <property type="term" value="P:proteolysis"/>
    <property type="evidence" value="ECO:0007669"/>
    <property type="project" value="UniProtKB-KW"/>
</dbReference>
<keyword evidence="9" id="KW-0133">Cell shape</keyword>
<dbReference type="GO" id="GO:0009002">
    <property type="term" value="F:serine-type D-Ala-D-Ala carboxypeptidase activity"/>
    <property type="evidence" value="ECO:0007669"/>
    <property type="project" value="UniProtKB-EC"/>
</dbReference>
<feature type="region of interest" description="Disordered" evidence="16">
    <location>
        <begin position="58"/>
        <end position="77"/>
    </location>
</feature>
<feature type="signal peptide" evidence="17">
    <location>
        <begin position="1"/>
        <end position="39"/>
    </location>
</feature>
<dbReference type="PANTHER" id="PTHR21581:SF33">
    <property type="entry name" value="D-ALANYL-D-ALANINE CARBOXYPEPTIDASE DACB"/>
    <property type="match status" value="1"/>
</dbReference>
<evidence type="ECO:0000256" key="5">
    <source>
        <dbReference type="ARBA" id="ARBA00022645"/>
    </source>
</evidence>
<comment type="function">
    <text evidence="1">Removes C-terminal D-alanyl residues from sugar-peptide cell wall precursors.</text>
</comment>
<dbReference type="InterPro" id="IPR012907">
    <property type="entry name" value="Peptidase_S11_C"/>
</dbReference>
<feature type="chain" id="PRO_5039380898" description="serine-type D-Ala-D-Ala carboxypeptidase" evidence="17">
    <location>
        <begin position="40"/>
        <end position="459"/>
    </location>
</feature>
<dbReference type="PANTHER" id="PTHR21581">
    <property type="entry name" value="D-ALANYL-D-ALANINE CARBOXYPEPTIDASE"/>
    <property type="match status" value="1"/>
</dbReference>
<dbReference type="AlphaFoldDB" id="A0A9D1A320"/>
<evidence type="ECO:0000256" key="10">
    <source>
        <dbReference type="ARBA" id="ARBA00022984"/>
    </source>
</evidence>
<keyword evidence="8" id="KW-0378">Hydrolase</keyword>
<dbReference type="InterPro" id="IPR037167">
    <property type="entry name" value="Peptidase_S11_C_sf"/>
</dbReference>
<dbReference type="SUPFAM" id="SSF69189">
    <property type="entry name" value="Penicillin-binding protein associated domain"/>
    <property type="match status" value="1"/>
</dbReference>
<evidence type="ECO:0000256" key="14">
    <source>
        <dbReference type="PIRSR" id="PIRSR618044-2"/>
    </source>
</evidence>
<organism evidence="20 21">
    <name type="scientific">Candidatus Copromonas faecavium</name>
    <name type="common">nom. illeg.</name>
    <dbReference type="NCBI Taxonomy" id="2840740"/>
    <lineage>
        <taxon>Bacteria</taxon>
        <taxon>Bacillati</taxon>
        <taxon>Bacillota</taxon>
        <taxon>Clostridia</taxon>
        <taxon>Lachnospirales</taxon>
        <taxon>Lachnospiraceae</taxon>
        <taxon>Candidatus Copromonas (nom. illeg.)</taxon>
    </lineage>
</organism>
<reference evidence="20" key="2">
    <citation type="journal article" date="2021" name="PeerJ">
        <title>Extensive microbial diversity within the chicken gut microbiome revealed by metagenomics and culture.</title>
        <authorList>
            <person name="Gilroy R."/>
            <person name="Ravi A."/>
            <person name="Getino M."/>
            <person name="Pursley I."/>
            <person name="Horton D.L."/>
            <person name="Alikhan N.F."/>
            <person name="Baker D."/>
            <person name="Gharbi K."/>
            <person name="Hall N."/>
            <person name="Watson M."/>
            <person name="Adriaenssens E.M."/>
            <person name="Foster-Nyarko E."/>
            <person name="Jarju S."/>
            <person name="Secka A."/>
            <person name="Antonio M."/>
            <person name="Oren A."/>
            <person name="Chaudhuri R.R."/>
            <person name="La Ragione R."/>
            <person name="Hildebrand F."/>
            <person name="Pallen M.J."/>
        </authorList>
    </citation>
    <scope>NUCLEOTIDE SEQUENCE</scope>
    <source>
        <strain evidence="20">CHK180-2868</strain>
    </source>
</reference>
<dbReference type="PRINTS" id="PR00725">
    <property type="entry name" value="DADACBPTASE1"/>
</dbReference>
<comment type="pathway">
    <text evidence="2">Cell wall biogenesis; peptidoglycan biosynthesis.</text>
</comment>
<proteinExistence type="inferred from homology"/>
<dbReference type="GO" id="GO:0008360">
    <property type="term" value="P:regulation of cell shape"/>
    <property type="evidence" value="ECO:0007669"/>
    <property type="project" value="UniProtKB-KW"/>
</dbReference>
<comment type="similarity">
    <text evidence="3 15">Belongs to the peptidase S11 family.</text>
</comment>
<dbReference type="EC" id="3.4.16.4" evidence="4"/>
<evidence type="ECO:0000256" key="15">
    <source>
        <dbReference type="RuleBase" id="RU004016"/>
    </source>
</evidence>
<evidence type="ECO:0000256" key="11">
    <source>
        <dbReference type="ARBA" id="ARBA00023316"/>
    </source>
</evidence>
<protein>
    <recommendedName>
        <fullName evidence="4">serine-type D-Ala-D-Ala carboxypeptidase</fullName>
        <ecNumber evidence="4">3.4.16.4</ecNumber>
    </recommendedName>
</protein>
<dbReference type="GO" id="GO:0071555">
    <property type="term" value="P:cell wall organization"/>
    <property type="evidence" value="ECO:0007669"/>
    <property type="project" value="UniProtKB-KW"/>
</dbReference>
<dbReference type="GO" id="GO:0009252">
    <property type="term" value="P:peptidoglycan biosynthetic process"/>
    <property type="evidence" value="ECO:0007669"/>
    <property type="project" value="UniProtKB-KW"/>
</dbReference>
<gene>
    <name evidence="20" type="ORF">IAB28_03955</name>
</gene>
<dbReference type="Pfam" id="PF07943">
    <property type="entry name" value="PBP5_C"/>
    <property type="match status" value="1"/>
</dbReference>
<dbReference type="InterPro" id="IPR015956">
    <property type="entry name" value="Peniciliin-bd_prot_C_sf"/>
</dbReference>
<evidence type="ECO:0000256" key="3">
    <source>
        <dbReference type="ARBA" id="ARBA00007164"/>
    </source>
</evidence>
<evidence type="ECO:0000256" key="9">
    <source>
        <dbReference type="ARBA" id="ARBA00022960"/>
    </source>
</evidence>
<dbReference type="SUPFAM" id="SSF56601">
    <property type="entry name" value="beta-lactamase/transpeptidase-like"/>
    <property type="match status" value="1"/>
</dbReference>
<evidence type="ECO:0000256" key="6">
    <source>
        <dbReference type="ARBA" id="ARBA00022670"/>
    </source>
</evidence>
<evidence type="ECO:0000256" key="7">
    <source>
        <dbReference type="ARBA" id="ARBA00022729"/>
    </source>
</evidence>
<dbReference type="Gene3D" id="3.40.710.10">
    <property type="entry name" value="DD-peptidase/beta-lactamase superfamily"/>
    <property type="match status" value="1"/>
</dbReference>
<feature type="active site" evidence="13">
    <location>
        <position position="171"/>
    </location>
</feature>
<name>A0A9D1A320_9FIRM</name>
<dbReference type="EMBL" id="DVGC01000023">
    <property type="protein sequence ID" value="HIR05104.1"/>
    <property type="molecule type" value="Genomic_DNA"/>
</dbReference>
<feature type="active site" description="Proton acceptor" evidence="13">
    <location>
        <position position="119"/>
    </location>
</feature>
<evidence type="ECO:0000259" key="19">
    <source>
        <dbReference type="Pfam" id="PF07943"/>
    </source>
</evidence>
<keyword evidence="7 17" id="KW-0732">Signal</keyword>
<keyword evidence="6" id="KW-0645">Protease</keyword>
<evidence type="ECO:0000313" key="20">
    <source>
        <dbReference type="EMBL" id="HIR05104.1"/>
    </source>
</evidence>
<evidence type="ECO:0000256" key="2">
    <source>
        <dbReference type="ARBA" id="ARBA00004752"/>
    </source>
</evidence>
<evidence type="ECO:0000256" key="4">
    <source>
        <dbReference type="ARBA" id="ARBA00012448"/>
    </source>
</evidence>
<evidence type="ECO:0000256" key="1">
    <source>
        <dbReference type="ARBA" id="ARBA00003217"/>
    </source>
</evidence>
<keyword evidence="11" id="KW-0961">Cell wall biogenesis/degradation</keyword>
<evidence type="ECO:0000313" key="21">
    <source>
        <dbReference type="Proteomes" id="UP000824250"/>
    </source>
</evidence>
<feature type="domain" description="Peptidase S11 D-Ala-D-Ala carboxypeptidase A C-terminal" evidence="19">
    <location>
        <begin position="342"/>
        <end position="428"/>
    </location>
</feature>
<evidence type="ECO:0000256" key="12">
    <source>
        <dbReference type="ARBA" id="ARBA00034000"/>
    </source>
</evidence>
<dbReference type="InterPro" id="IPR018044">
    <property type="entry name" value="Peptidase_S11"/>
</dbReference>
<dbReference type="InterPro" id="IPR012338">
    <property type="entry name" value="Beta-lactam/transpept-like"/>
</dbReference>
<evidence type="ECO:0000259" key="18">
    <source>
        <dbReference type="Pfam" id="PF00768"/>
    </source>
</evidence>
<comment type="catalytic activity">
    <reaction evidence="12">
        <text>Preferential cleavage: (Ac)2-L-Lys-D-Ala-|-D-Ala. Also transpeptidation of peptidyl-alanyl moieties that are N-acyl substituents of D-alanine.</text>
        <dbReference type="EC" id="3.4.16.4"/>
    </reaction>
</comment>
<feature type="domain" description="Peptidase S11 D-alanyl-D-alanine carboxypeptidase A N-terminal" evidence="18">
    <location>
        <begin position="83"/>
        <end position="316"/>
    </location>
</feature>
<keyword evidence="10" id="KW-0573">Peptidoglycan synthesis</keyword>
<feature type="active site" description="Acyl-ester intermediate" evidence="13">
    <location>
        <position position="116"/>
    </location>
</feature>
<evidence type="ECO:0000256" key="16">
    <source>
        <dbReference type="SAM" id="MobiDB-lite"/>
    </source>
</evidence>